<dbReference type="EMBL" id="CM037024">
    <property type="protein sequence ID" value="KAH7663801.1"/>
    <property type="molecule type" value="Genomic_DNA"/>
</dbReference>
<evidence type="ECO:0000313" key="1">
    <source>
        <dbReference type="EMBL" id="KAH7663801.1"/>
    </source>
</evidence>
<accession>A0ACB7USR4</accession>
<sequence length="100" mass="10680">MEPSQPPRLASSLQPSSPSRAGPHLHLSDPHHGRARSLIKPLPRTLEAAASLIMRSNPLLLSSAPPLITSVSSSYEPHAGEDLDPNLCNPRLDEASPPKI</sequence>
<proteinExistence type="predicted"/>
<name>A0ACB7USR4_DIOAL</name>
<evidence type="ECO:0000313" key="2">
    <source>
        <dbReference type="Proteomes" id="UP000827976"/>
    </source>
</evidence>
<comment type="caution">
    <text evidence="1">The sequence shown here is derived from an EMBL/GenBank/DDBJ whole genome shotgun (WGS) entry which is preliminary data.</text>
</comment>
<organism evidence="1 2">
    <name type="scientific">Dioscorea alata</name>
    <name type="common">Purple yam</name>
    <dbReference type="NCBI Taxonomy" id="55571"/>
    <lineage>
        <taxon>Eukaryota</taxon>
        <taxon>Viridiplantae</taxon>
        <taxon>Streptophyta</taxon>
        <taxon>Embryophyta</taxon>
        <taxon>Tracheophyta</taxon>
        <taxon>Spermatophyta</taxon>
        <taxon>Magnoliopsida</taxon>
        <taxon>Liliopsida</taxon>
        <taxon>Dioscoreales</taxon>
        <taxon>Dioscoreaceae</taxon>
        <taxon>Dioscorea</taxon>
    </lineage>
</organism>
<dbReference type="Proteomes" id="UP000827976">
    <property type="component" value="Chromosome 14"/>
</dbReference>
<reference evidence="2" key="1">
    <citation type="journal article" date="2022" name="Nat. Commun.">
        <title>Chromosome evolution and the genetic basis of agronomically important traits in greater yam.</title>
        <authorList>
            <person name="Bredeson J.V."/>
            <person name="Lyons J.B."/>
            <person name="Oniyinde I.O."/>
            <person name="Okereke N.R."/>
            <person name="Kolade O."/>
            <person name="Nnabue I."/>
            <person name="Nwadili C.O."/>
            <person name="Hribova E."/>
            <person name="Parker M."/>
            <person name="Nwogha J."/>
            <person name="Shu S."/>
            <person name="Carlson J."/>
            <person name="Kariba R."/>
            <person name="Muthemba S."/>
            <person name="Knop K."/>
            <person name="Barton G.J."/>
            <person name="Sherwood A.V."/>
            <person name="Lopez-Montes A."/>
            <person name="Asiedu R."/>
            <person name="Jamnadass R."/>
            <person name="Muchugi A."/>
            <person name="Goodstein D."/>
            <person name="Egesi C.N."/>
            <person name="Featherston J."/>
            <person name="Asfaw A."/>
            <person name="Simpson G.G."/>
            <person name="Dolezel J."/>
            <person name="Hendre P.S."/>
            <person name="Van Deynze A."/>
            <person name="Kumar P.L."/>
            <person name="Obidiegwu J.E."/>
            <person name="Bhattacharjee R."/>
            <person name="Rokhsar D.S."/>
        </authorList>
    </citation>
    <scope>NUCLEOTIDE SEQUENCE [LARGE SCALE GENOMIC DNA]</scope>
    <source>
        <strain evidence="2">cv. TDa95/00328</strain>
    </source>
</reference>
<protein>
    <submittedName>
        <fullName evidence="1">Uncharacterized protein</fullName>
    </submittedName>
</protein>
<keyword evidence="2" id="KW-1185">Reference proteome</keyword>
<gene>
    <name evidence="1" type="ORF">IHE45_14G080000</name>
</gene>